<dbReference type="SUPFAM" id="SSF47384">
    <property type="entry name" value="Homodimeric domain of signal transducing histidine kinase"/>
    <property type="match status" value="1"/>
</dbReference>
<gene>
    <name evidence="16" type="ORF">P8627_14515</name>
</gene>
<evidence type="ECO:0000256" key="6">
    <source>
        <dbReference type="ARBA" id="ARBA00022679"/>
    </source>
</evidence>
<dbReference type="RefSeq" id="WP_279964961.1">
    <property type="nucleotide sequence ID" value="NZ_CP122537.1"/>
</dbReference>
<dbReference type="InterPro" id="IPR005467">
    <property type="entry name" value="His_kinase_dom"/>
</dbReference>
<dbReference type="PRINTS" id="PR00344">
    <property type="entry name" value="BCTRLSENSOR"/>
</dbReference>
<dbReference type="PROSITE" id="PS50109">
    <property type="entry name" value="HIS_KIN"/>
    <property type="match status" value="1"/>
</dbReference>
<dbReference type="EMBL" id="CP122537">
    <property type="protein sequence ID" value="WGH78229.1"/>
    <property type="molecule type" value="Genomic_DNA"/>
</dbReference>
<sequence length="555" mass="58450">MSRALLPIATLLGAALLAGLVWWVTLGQALAQLEAKGRSDLSLAADRLMLELQRSRDLAVLLAADPRARAWLSGEGDLDQAGAALRGFADRAGASDILLLQRDGTVVAAATGRLAPVAGASWLDRAGQGALGFGPAPEGRAVTHAAPVFGPSGKVTGAVAVTRSLSGIESGWRGEPQAIYFTDAAGDVVVSNREELLGGPPRQELTPIQGFDIRRVDAGRYVPDHALHLELPLPTLDLLAELLLDIAPAKQLAQARALAAGAGLLVLGALLAVLWERRRRLARDNAALEDRVARRTRDLQAANRQLTAEIGERREAEAALKRAQSELVQAGKLSALGQMSAGISHELNQPLMAIRSFAQNGATFLERGRTEAAADNLAKIGMLAHRAGRIIRNLRAFARAEPEPAVETDLSAVIEAALEITETRRREAGIETRLDLAPGPVRAMGGEVRLGQVLVNLISNAVDAMAERETRLLEIALEADPPRITVRDTGPGLDSPEHVFDPFYTTKEVGAGLGLGLSISYGIVSGFGGTIRGRNTGTGAEFTVTLPPIAAEAAG</sequence>
<feature type="domain" description="Histidine kinase" evidence="15">
    <location>
        <begin position="342"/>
        <end position="550"/>
    </location>
</feature>
<evidence type="ECO:0000259" key="15">
    <source>
        <dbReference type="PROSITE" id="PS50109"/>
    </source>
</evidence>
<evidence type="ECO:0000256" key="11">
    <source>
        <dbReference type="ARBA" id="ARBA00022989"/>
    </source>
</evidence>
<keyword evidence="13" id="KW-0175">Coiled coil</keyword>
<name>A0ABY8LAB2_9RHOB</name>
<evidence type="ECO:0000256" key="2">
    <source>
        <dbReference type="ARBA" id="ARBA00004651"/>
    </source>
</evidence>
<evidence type="ECO:0000256" key="4">
    <source>
        <dbReference type="ARBA" id="ARBA00022475"/>
    </source>
</evidence>
<keyword evidence="5" id="KW-0597">Phosphoprotein</keyword>
<protein>
    <recommendedName>
        <fullName evidence="3">histidine kinase</fullName>
        <ecNumber evidence="3">2.7.13.3</ecNumber>
    </recommendedName>
</protein>
<comment type="catalytic activity">
    <reaction evidence="1">
        <text>ATP + protein L-histidine = ADP + protein N-phospho-L-histidine.</text>
        <dbReference type="EC" id="2.7.13.3"/>
    </reaction>
</comment>
<evidence type="ECO:0000256" key="13">
    <source>
        <dbReference type="SAM" id="Coils"/>
    </source>
</evidence>
<keyword evidence="8" id="KW-0547">Nucleotide-binding</keyword>
<dbReference type="PANTHER" id="PTHR43065:SF46">
    <property type="entry name" value="C4-DICARBOXYLATE TRANSPORT SENSOR PROTEIN DCTB"/>
    <property type="match status" value="1"/>
</dbReference>
<dbReference type="InterPro" id="IPR017055">
    <property type="entry name" value="Sig_transdc_His_kinase_DctB"/>
</dbReference>
<keyword evidence="10 16" id="KW-0067">ATP-binding</keyword>
<keyword evidence="11 14" id="KW-1133">Transmembrane helix</keyword>
<accession>A0ABY8LAB2</accession>
<keyword evidence="4" id="KW-1003">Cell membrane</keyword>
<proteinExistence type="predicted"/>
<keyword evidence="7 14" id="KW-0812">Transmembrane</keyword>
<feature type="coiled-coil region" evidence="13">
    <location>
        <begin position="285"/>
        <end position="333"/>
    </location>
</feature>
<feature type="transmembrane region" description="Helical" evidence="14">
    <location>
        <begin position="257"/>
        <end position="275"/>
    </location>
</feature>
<keyword evidence="17" id="KW-1185">Reference proteome</keyword>
<evidence type="ECO:0000256" key="3">
    <source>
        <dbReference type="ARBA" id="ARBA00012438"/>
    </source>
</evidence>
<evidence type="ECO:0000256" key="9">
    <source>
        <dbReference type="ARBA" id="ARBA00022777"/>
    </source>
</evidence>
<dbReference type="InterPro" id="IPR003594">
    <property type="entry name" value="HATPase_dom"/>
</dbReference>
<dbReference type="InterPro" id="IPR004358">
    <property type="entry name" value="Sig_transdc_His_kin-like_C"/>
</dbReference>
<comment type="subcellular location">
    <subcellularLocation>
        <location evidence="2">Cell membrane</location>
        <topology evidence="2">Multi-pass membrane protein</topology>
    </subcellularLocation>
</comment>
<dbReference type="SMART" id="SM00387">
    <property type="entry name" value="HATPase_c"/>
    <property type="match status" value="1"/>
</dbReference>
<dbReference type="InterPro" id="IPR029151">
    <property type="entry name" value="Sensor-like_sf"/>
</dbReference>
<keyword evidence="12" id="KW-0902">Two-component regulatory system</keyword>
<dbReference type="Pfam" id="PF00512">
    <property type="entry name" value="HisKA"/>
    <property type="match status" value="1"/>
</dbReference>
<keyword evidence="14" id="KW-0472">Membrane</keyword>
<evidence type="ECO:0000256" key="1">
    <source>
        <dbReference type="ARBA" id="ARBA00000085"/>
    </source>
</evidence>
<evidence type="ECO:0000313" key="16">
    <source>
        <dbReference type="EMBL" id="WGH78229.1"/>
    </source>
</evidence>
<dbReference type="Pfam" id="PF02518">
    <property type="entry name" value="HATPase_c"/>
    <property type="match status" value="1"/>
</dbReference>
<dbReference type="Proteomes" id="UP001243420">
    <property type="component" value="Chromosome"/>
</dbReference>
<organism evidence="16 17">
    <name type="scientific">Jannaschia ovalis</name>
    <dbReference type="NCBI Taxonomy" id="3038773"/>
    <lineage>
        <taxon>Bacteria</taxon>
        <taxon>Pseudomonadati</taxon>
        <taxon>Pseudomonadota</taxon>
        <taxon>Alphaproteobacteria</taxon>
        <taxon>Rhodobacterales</taxon>
        <taxon>Roseobacteraceae</taxon>
        <taxon>Jannaschia</taxon>
    </lineage>
</organism>
<dbReference type="PIRSF" id="PIRSF036431">
    <property type="entry name" value="STHK_DctB"/>
    <property type="match status" value="1"/>
</dbReference>
<dbReference type="CDD" id="cd00082">
    <property type="entry name" value="HisKA"/>
    <property type="match status" value="1"/>
</dbReference>
<evidence type="ECO:0000313" key="17">
    <source>
        <dbReference type="Proteomes" id="UP001243420"/>
    </source>
</evidence>
<keyword evidence="9" id="KW-0418">Kinase</keyword>
<dbReference type="InterPro" id="IPR003661">
    <property type="entry name" value="HisK_dim/P_dom"/>
</dbReference>
<dbReference type="SUPFAM" id="SSF55874">
    <property type="entry name" value="ATPase domain of HSP90 chaperone/DNA topoisomerase II/histidine kinase"/>
    <property type="match status" value="1"/>
</dbReference>
<dbReference type="InterPro" id="IPR036097">
    <property type="entry name" value="HisK_dim/P_sf"/>
</dbReference>
<dbReference type="Gene3D" id="1.10.287.130">
    <property type="match status" value="1"/>
</dbReference>
<evidence type="ECO:0000256" key="14">
    <source>
        <dbReference type="SAM" id="Phobius"/>
    </source>
</evidence>
<keyword evidence="6" id="KW-0808">Transferase</keyword>
<evidence type="ECO:0000256" key="10">
    <source>
        <dbReference type="ARBA" id="ARBA00022840"/>
    </source>
</evidence>
<dbReference type="PANTHER" id="PTHR43065">
    <property type="entry name" value="SENSOR HISTIDINE KINASE"/>
    <property type="match status" value="1"/>
</dbReference>
<evidence type="ECO:0000256" key="8">
    <source>
        <dbReference type="ARBA" id="ARBA00022741"/>
    </source>
</evidence>
<reference evidence="16 17" key="1">
    <citation type="submission" date="2023-04" db="EMBL/GenBank/DDBJ databases">
        <title>Jannaschia ovalis sp. nov., a marine bacterium isolated from sea tidal flat.</title>
        <authorList>
            <person name="Kwon D.Y."/>
            <person name="Kim J.-J."/>
        </authorList>
    </citation>
    <scope>NUCLEOTIDE SEQUENCE [LARGE SCALE GENOMIC DNA]</scope>
    <source>
        <strain evidence="16 17">GRR-S6-38</strain>
    </source>
</reference>
<dbReference type="SMART" id="SM00388">
    <property type="entry name" value="HisKA"/>
    <property type="match status" value="1"/>
</dbReference>
<dbReference type="SUPFAM" id="SSF103190">
    <property type="entry name" value="Sensory domain-like"/>
    <property type="match status" value="1"/>
</dbReference>
<dbReference type="InterPro" id="IPR036890">
    <property type="entry name" value="HATPase_C_sf"/>
</dbReference>
<dbReference type="EC" id="2.7.13.3" evidence="3"/>
<evidence type="ECO:0000256" key="12">
    <source>
        <dbReference type="ARBA" id="ARBA00023012"/>
    </source>
</evidence>
<dbReference type="GO" id="GO:0005524">
    <property type="term" value="F:ATP binding"/>
    <property type="evidence" value="ECO:0007669"/>
    <property type="project" value="UniProtKB-KW"/>
</dbReference>
<dbReference type="Gene3D" id="3.30.565.10">
    <property type="entry name" value="Histidine kinase-like ATPase, C-terminal domain"/>
    <property type="match status" value="1"/>
</dbReference>
<evidence type="ECO:0000256" key="7">
    <source>
        <dbReference type="ARBA" id="ARBA00022692"/>
    </source>
</evidence>
<evidence type="ECO:0000256" key="5">
    <source>
        <dbReference type="ARBA" id="ARBA00022553"/>
    </source>
</evidence>